<dbReference type="STRING" id="1802668.A2831_01995"/>
<protein>
    <recommendedName>
        <fullName evidence="1">S1 motif domain-containing protein</fullName>
    </recommendedName>
</protein>
<feature type="domain" description="S1 motif" evidence="1">
    <location>
        <begin position="196"/>
        <end position="289"/>
    </location>
</feature>
<dbReference type="AlphaFoldDB" id="A0A1F8EVA8"/>
<dbReference type="EMBL" id="MGJI01000017">
    <property type="protein sequence ID" value="OGN04807.1"/>
    <property type="molecule type" value="Genomic_DNA"/>
</dbReference>
<evidence type="ECO:0000313" key="3">
    <source>
        <dbReference type="Proteomes" id="UP000177507"/>
    </source>
</evidence>
<reference evidence="2 3" key="1">
    <citation type="journal article" date="2016" name="Nat. Commun.">
        <title>Thousands of microbial genomes shed light on interconnected biogeochemical processes in an aquifer system.</title>
        <authorList>
            <person name="Anantharaman K."/>
            <person name="Brown C.T."/>
            <person name="Hug L.A."/>
            <person name="Sharon I."/>
            <person name="Castelle C.J."/>
            <person name="Probst A.J."/>
            <person name="Thomas B.C."/>
            <person name="Singh A."/>
            <person name="Wilkins M.J."/>
            <person name="Karaoz U."/>
            <person name="Brodie E.L."/>
            <person name="Williams K.H."/>
            <person name="Hubbard S.S."/>
            <person name="Banfield J.F."/>
        </authorList>
    </citation>
    <scope>NUCLEOTIDE SEQUENCE [LARGE SCALE GENOMIC DNA]</scope>
</reference>
<comment type="caution">
    <text evidence="2">The sequence shown here is derived from an EMBL/GenBank/DDBJ whole genome shotgun (WGS) entry which is preliminary data.</text>
</comment>
<evidence type="ECO:0000313" key="2">
    <source>
        <dbReference type="EMBL" id="OGN04807.1"/>
    </source>
</evidence>
<dbReference type="Gene3D" id="2.40.50.140">
    <property type="entry name" value="Nucleic acid-binding proteins"/>
    <property type="match status" value="4"/>
</dbReference>
<name>A0A1F8EVA8_9BACT</name>
<dbReference type="SMART" id="SM00316">
    <property type="entry name" value="S1"/>
    <property type="match status" value="4"/>
</dbReference>
<dbReference type="InterPro" id="IPR052757">
    <property type="entry name" value="Ribosomal_protein_S1"/>
</dbReference>
<dbReference type="CDD" id="cd04465">
    <property type="entry name" value="S1_RPS1_repeat_ec2_hs2"/>
    <property type="match status" value="1"/>
</dbReference>
<dbReference type="InterPro" id="IPR003029">
    <property type="entry name" value="S1_domain"/>
</dbReference>
<feature type="domain" description="S1 motif" evidence="1">
    <location>
        <begin position="16"/>
        <end position="83"/>
    </location>
</feature>
<dbReference type="PRINTS" id="PR00681">
    <property type="entry name" value="RIBOSOMALS1"/>
</dbReference>
<dbReference type="Pfam" id="PF00575">
    <property type="entry name" value="S1"/>
    <property type="match status" value="3"/>
</dbReference>
<dbReference type="PROSITE" id="PS50126">
    <property type="entry name" value="S1"/>
    <property type="match status" value="4"/>
</dbReference>
<gene>
    <name evidence="2" type="ORF">A2831_01995</name>
</gene>
<evidence type="ECO:0000259" key="1">
    <source>
        <dbReference type="PROSITE" id="PS50126"/>
    </source>
</evidence>
<accession>A0A1F8EVA8</accession>
<organism evidence="2 3">
    <name type="scientific">Candidatus Yanofskybacteria bacterium RIFCSPHIGHO2_01_FULL_44_17</name>
    <dbReference type="NCBI Taxonomy" id="1802668"/>
    <lineage>
        <taxon>Bacteria</taxon>
        <taxon>Candidatus Yanofskyibacteriota</taxon>
    </lineage>
</organism>
<feature type="domain" description="S1 motif" evidence="1">
    <location>
        <begin position="306"/>
        <end position="372"/>
    </location>
</feature>
<dbReference type="InterPro" id="IPR012340">
    <property type="entry name" value="NA-bd_OB-fold"/>
</dbReference>
<feature type="domain" description="S1 motif" evidence="1">
    <location>
        <begin position="101"/>
        <end position="179"/>
    </location>
</feature>
<dbReference type="Proteomes" id="UP000177507">
    <property type="component" value="Unassembled WGS sequence"/>
</dbReference>
<dbReference type="PANTHER" id="PTHR47559:SF1">
    <property type="entry name" value="OS03G0844900 PROTEIN"/>
    <property type="match status" value="1"/>
</dbReference>
<dbReference type="PANTHER" id="PTHR47559">
    <property type="entry name" value="OS03G0844900 PROTEIN"/>
    <property type="match status" value="1"/>
</dbReference>
<dbReference type="SUPFAM" id="SSF50249">
    <property type="entry name" value="Nucleic acid-binding proteins"/>
    <property type="match status" value="4"/>
</dbReference>
<proteinExistence type="predicted"/>
<sequence length="374" mass="41322">MKDLLAKFSFDLPKAGEVITGEIISVSKNAVMVDLGSLGTGIVYPGEFYDNPSVQKTLKPGQAISAILLDIENDDGFRELSLKRAQMTTAWEDIRQKRDSGEVITTKVININKGGLIVEVSGIQGFLPLSQLSPEHYPKVEGGDTTKIVQVLQKMRNQDIQIKILDFSEDENRLIVSERAISEAHLKEELAKFKIGDIVDAEVTEVTDFGAFASISAPTEQPTSENNIVAEHEQANDAVKINSTIEGLIHISEIDWKLVENPRDFLQTGQKVKAKIVGMDGDKISLSLKSLKSNPWEKVQDKYQVGQVIEGEVLKVHSYGILIRLDDDFNGFLAASELGKISEENTIHAGDRIKTAIVSIDPLERRITLTLQKD</sequence>
<dbReference type="InterPro" id="IPR035104">
    <property type="entry name" value="Ribosomal_protein_S1-like"/>
</dbReference>
<dbReference type="GO" id="GO:0003676">
    <property type="term" value="F:nucleic acid binding"/>
    <property type="evidence" value="ECO:0007669"/>
    <property type="project" value="InterPro"/>
</dbReference>